<feature type="compositionally biased region" description="Basic and acidic residues" evidence="9">
    <location>
        <begin position="138"/>
        <end position="152"/>
    </location>
</feature>
<dbReference type="GO" id="GO:0008440">
    <property type="term" value="F:inositol-1,4,5-trisphosphate 3-kinase activity"/>
    <property type="evidence" value="ECO:0007669"/>
    <property type="project" value="TreeGrafter"/>
</dbReference>
<dbReference type="EMBL" id="BFEA01000186">
    <property type="protein sequence ID" value="GBG73573.1"/>
    <property type="molecule type" value="Genomic_DNA"/>
</dbReference>
<keyword evidence="4 8" id="KW-0418">Kinase</keyword>
<keyword evidence="2 8" id="KW-0808">Transferase</keyword>
<reference evidence="10 11" key="1">
    <citation type="journal article" date="2018" name="Cell">
        <title>The Chara Genome: Secondary Complexity and Implications for Plant Terrestrialization.</title>
        <authorList>
            <person name="Nishiyama T."/>
            <person name="Sakayama H."/>
            <person name="Vries J.D."/>
            <person name="Buschmann H."/>
            <person name="Saint-Marcoux D."/>
            <person name="Ullrich K.K."/>
            <person name="Haas F.B."/>
            <person name="Vanderstraeten L."/>
            <person name="Becker D."/>
            <person name="Lang D."/>
            <person name="Vosolsobe S."/>
            <person name="Rombauts S."/>
            <person name="Wilhelmsson P.K.I."/>
            <person name="Janitza P."/>
            <person name="Kern R."/>
            <person name="Heyl A."/>
            <person name="Rumpler F."/>
            <person name="Villalobos L.I.A.C."/>
            <person name="Clay J.M."/>
            <person name="Skokan R."/>
            <person name="Toyoda A."/>
            <person name="Suzuki Y."/>
            <person name="Kagoshima H."/>
            <person name="Schijlen E."/>
            <person name="Tajeshwar N."/>
            <person name="Catarino B."/>
            <person name="Hetherington A.J."/>
            <person name="Saltykova A."/>
            <person name="Bonnot C."/>
            <person name="Breuninger H."/>
            <person name="Symeonidi A."/>
            <person name="Radhakrishnan G.V."/>
            <person name="Van Nieuwerburgh F."/>
            <person name="Deforce D."/>
            <person name="Chang C."/>
            <person name="Karol K.G."/>
            <person name="Hedrich R."/>
            <person name="Ulvskov P."/>
            <person name="Glockner G."/>
            <person name="Delwiche C.F."/>
            <person name="Petrasek J."/>
            <person name="Van de Peer Y."/>
            <person name="Friml J."/>
            <person name="Beilby M."/>
            <person name="Dolan L."/>
            <person name="Kohara Y."/>
            <person name="Sugano S."/>
            <person name="Fujiyama A."/>
            <person name="Delaux P.-M."/>
            <person name="Quint M."/>
            <person name="TheiBen G."/>
            <person name="Hagemann M."/>
            <person name="Harholt J."/>
            <person name="Dunand C."/>
            <person name="Zachgo S."/>
            <person name="Langdale J."/>
            <person name="Maumus F."/>
            <person name="Straeten D.V.D."/>
            <person name="Gould S.B."/>
            <person name="Rensing S.A."/>
        </authorList>
    </citation>
    <scope>NUCLEOTIDE SEQUENCE [LARGE SCALE GENOMIC DNA]</scope>
    <source>
        <strain evidence="10 11">S276</strain>
    </source>
</reference>
<evidence type="ECO:0000256" key="3">
    <source>
        <dbReference type="ARBA" id="ARBA00022741"/>
    </source>
</evidence>
<comment type="catalytic activity">
    <reaction evidence="6 8">
        <text>1D-myo-inositol 1,4,5-trisphosphate + 2 ATP = 1D-myo-inositol 1,3,4,5,6-pentakisphosphate + 2 ADP + 2 H(+)</text>
        <dbReference type="Rhea" id="RHEA:32359"/>
        <dbReference type="ChEBI" id="CHEBI:15378"/>
        <dbReference type="ChEBI" id="CHEBI:30616"/>
        <dbReference type="ChEBI" id="CHEBI:57733"/>
        <dbReference type="ChEBI" id="CHEBI:203600"/>
        <dbReference type="ChEBI" id="CHEBI:456216"/>
        <dbReference type="EC" id="2.7.1.151"/>
    </reaction>
</comment>
<dbReference type="PANTHER" id="PTHR12400:SF51">
    <property type="entry name" value="INOSITOL POLYPHOSPHATE MULTIKINASE"/>
    <property type="match status" value="1"/>
</dbReference>
<keyword evidence="3 8" id="KW-0547">Nucleotide-binding</keyword>
<dbReference type="Gene3D" id="3.30.470.160">
    <property type="entry name" value="Inositol polyphosphate kinase"/>
    <property type="match status" value="1"/>
</dbReference>
<keyword evidence="11" id="KW-1185">Reference proteome</keyword>
<dbReference type="EC" id="2.7.1.151" evidence="8"/>
<dbReference type="Gramene" id="GBG73573">
    <property type="protein sequence ID" value="GBG73573"/>
    <property type="gene ID" value="CBR_g16917"/>
</dbReference>
<evidence type="ECO:0000256" key="7">
    <source>
        <dbReference type="ARBA" id="ARBA00036525"/>
    </source>
</evidence>
<evidence type="ECO:0000256" key="8">
    <source>
        <dbReference type="RuleBase" id="RU363090"/>
    </source>
</evidence>
<name>A0A388KUF3_CHABU</name>
<accession>A0A388KUF3</accession>
<feature type="compositionally biased region" description="Acidic residues" evidence="9">
    <location>
        <begin position="127"/>
        <end position="137"/>
    </location>
</feature>
<protein>
    <recommendedName>
        <fullName evidence="8">Inositol polyphosphate multikinase</fullName>
        <ecNumber evidence="8">2.7.1.140</ecNumber>
        <ecNumber evidence="8">2.7.1.151</ecNumber>
    </recommendedName>
</protein>
<keyword evidence="5 8" id="KW-0067">ATP-binding</keyword>
<gene>
    <name evidence="10" type="ORF">CBR_g16917</name>
</gene>
<comment type="catalytic activity">
    <reaction evidence="7 8">
        <text>1D-myo-inositol 1,3,4,6-tetrakisphosphate + ATP = 1D-myo-inositol 1,3,4,5,6-pentakisphosphate + ADP + H(+)</text>
        <dbReference type="Rhea" id="RHEA:12717"/>
        <dbReference type="ChEBI" id="CHEBI:15378"/>
        <dbReference type="ChEBI" id="CHEBI:30616"/>
        <dbReference type="ChEBI" id="CHEBI:57660"/>
        <dbReference type="ChEBI" id="CHEBI:57733"/>
        <dbReference type="ChEBI" id="CHEBI:456216"/>
        <dbReference type="EC" id="2.7.1.140"/>
    </reaction>
</comment>
<dbReference type="GO" id="GO:0005524">
    <property type="term" value="F:ATP binding"/>
    <property type="evidence" value="ECO:0007669"/>
    <property type="project" value="UniProtKB-KW"/>
</dbReference>
<sequence length="513" mass="56496">MAKVRRGVDHVEWWEKEGNKKELPLPLLDEKVRFVEKDDRGGVVIGRCANQVAGHKYEEGYLGCLTDSRGVFYKPLEDGARGDREVAFYQSISAENALPSCIANFFPRYFGVYDLAVPATVLHGEDDKDDAEEAEENEREKRNQEEASEQHKPSPRQRRKKKNKKKNRSEASDKQRGVVVPRSSSGGSSVSSSSRYLALEDLTAGYTCPSAVDLKIGKKTWHIGESEEKIRRRKAKDAKSTAGSLGVRLCGIQVQLPPRNRRKASTWRGDKLLGRALSESGLKTALRGFVSTNEGWWRGLLNAEKRGEGGNERVGGETDEEVPPQPDCALAMEVYGGEYGLIAQLRRLESWFAEQSKYHFYSSSVLLIYEGGEVGAEVRDKKQKGATRDVMQQGREGLKVGREAGRTVTPRRPDSAVVLPPAEEEKGGAERMQKEKGQEKCGPFCVTISEGGRRAAKARVVDFAHTLSAGGETDANFLNGLRVLIRLLSDILTEISSSLSSSSSSLPSASSSS</sequence>
<evidence type="ECO:0000256" key="4">
    <source>
        <dbReference type="ARBA" id="ARBA00022777"/>
    </source>
</evidence>
<dbReference type="PANTHER" id="PTHR12400">
    <property type="entry name" value="INOSITOL POLYPHOSPHATE KINASE"/>
    <property type="match status" value="1"/>
</dbReference>
<dbReference type="GO" id="GO:0005737">
    <property type="term" value="C:cytoplasm"/>
    <property type="evidence" value="ECO:0007669"/>
    <property type="project" value="TreeGrafter"/>
</dbReference>
<dbReference type="GO" id="GO:0005634">
    <property type="term" value="C:nucleus"/>
    <property type="evidence" value="ECO:0007669"/>
    <property type="project" value="TreeGrafter"/>
</dbReference>
<feature type="compositionally biased region" description="Basic residues" evidence="9">
    <location>
        <begin position="153"/>
        <end position="167"/>
    </location>
</feature>
<comment type="function">
    <text evidence="8">Inositol phosphate kinase with a broad substrate specificity.</text>
</comment>
<dbReference type="SUPFAM" id="SSF56104">
    <property type="entry name" value="SAICAR synthase-like"/>
    <property type="match status" value="1"/>
</dbReference>
<evidence type="ECO:0000313" key="10">
    <source>
        <dbReference type="EMBL" id="GBG73573.1"/>
    </source>
</evidence>
<dbReference type="OrthoDB" id="5958943at2759"/>
<comment type="similarity">
    <text evidence="1 8">Belongs to the inositol phosphokinase (IPK) family.</text>
</comment>
<evidence type="ECO:0000256" key="9">
    <source>
        <dbReference type="SAM" id="MobiDB-lite"/>
    </source>
</evidence>
<dbReference type="Proteomes" id="UP000265515">
    <property type="component" value="Unassembled WGS sequence"/>
</dbReference>
<evidence type="ECO:0000313" key="11">
    <source>
        <dbReference type="Proteomes" id="UP000265515"/>
    </source>
</evidence>
<dbReference type="InterPro" id="IPR005522">
    <property type="entry name" value="IPK"/>
</dbReference>
<dbReference type="InterPro" id="IPR038286">
    <property type="entry name" value="IPK_sf"/>
</dbReference>
<evidence type="ECO:0000256" key="6">
    <source>
        <dbReference type="ARBA" id="ARBA00036164"/>
    </source>
</evidence>
<dbReference type="EC" id="2.7.1.140" evidence="8"/>
<evidence type="ECO:0000256" key="2">
    <source>
        <dbReference type="ARBA" id="ARBA00022679"/>
    </source>
</evidence>
<dbReference type="Pfam" id="PF03770">
    <property type="entry name" value="IPK"/>
    <property type="match status" value="2"/>
</dbReference>
<dbReference type="GO" id="GO:0032958">
    <property type="term" value="P:inositol phosphate biosynthetic process"/>
    <property type="evidence" value="ECO:0007669"/>
    <property type="project" value="InterPro"/>
</dbReference>
<dbReference type="AlphaFoldDB" id="A0A388KUF3"/>
<evidence type="ECO:0000256" key="1">
    <source>
        <dbReference type="ARBA" id="ARBA00007374"/>
    </source>
</evidence>
<feature type="compositionally biased region" description="Low complexity" evidence="9">
    <location>
        <begin position="177"/>
        <end position="192"/>
    </location>
</feature>
<evidence type="ECO:0000256" key="5">
    <source>
        <dbReference type="ARBA" id="ARBA00022840"/>
    </source>
</evidence>
<dbReference type="GO" id="GO:0047326">
    <property type="term" value="F:inositol-1,3,4,6-tetrakisphosphate 5-kinase activity"/>
    <property type="evidence" value="ECO:0007669"/>
    <property type="project" value="RHEA"/>
</dbReference>
<proteinExistence type="inferred from homology"/>
<feature type="region of interest" description="Disordered" evidence="9">
    <location>
        <begin position="126"/>
        <end position="192"/>
    </location>
</feature>
<organism evidence="10 11">
    <name type="scientific">Chara braunii</name>
    <name type="common">Braun's stonewort</name>
    <dbReference type="NCBI Taxonomy" id="69332"/>
    <lineage>
        <taxon>Eukaryota</taxon>
        <taxon>Viridiplantae</taxon>
        <taxon>Streptophyta</taxon>
        <taxon>Charophyceae</taxon>
        <taxon>Charales</taxon>
        <taxon>Characeae</taxon>
        <taxon>Chara</taxon>
    </lineage>
</organism>
<dbReference type="STRING" id="69332.A0A388KUF3"/>
<comment type="caution">
    <text evidence="10">The sequence shown here is derived from an EMBL/GenBank/DDBJ whole genome shotgun (WGS) entry which is preliminary data.</text>
</comment>